<reference evidence="7" key="1">
    <citation type="submission" date="2020-10" db="EMBL/GenBank/DDBJ databases">
        <authorList>
            <person name="Gilroy R."/>
        </authorList>
    </citation>
    <scope>NUCLEOTIDE SEQUENCE</scope>
    <source>
        <strain evidence="7">ChiHjej12B11-7776</strain>
    </source>
</reference>
<comment type="similarity">
    <text evidence="5">Belongs to the HrcA family.</text>
</comment>
<evidence type="ECO:0000259" key="6">
    <source>
        <dbReference type="Pfam" id="PF01628"/>
    </source>
</evidence>
<dbReference type="InterPro" id="IPR036390">
    <property type="entry name" value="WH_DNA-bd_sf"/>
</dbReference>
<dbReference type="PANTHER" id="PTHR34824:SF1">
    <property type="entry name" value="HEAT-INDUCIBLE TRANSCRIPTION REPRESSOR HRCA"/>
    <property type="match status" value="1"/>
</dbReference>
<dbReference type="PIRSF" id="PIRSF005485">
    <property type="entry name" value="HrcA"/>
    <property type="match status" value="1"/>
</dbReference>
<evidence type="ECO:0000256" key="1">
    <source>
        <dbReference type="ARBA" id="ARBA00022491"/>
    </source>
</evidence>
<evidence type="ECO:0000256" key="5">
    <source>
        <dbReference type="HAMAP-Rule" id="MF_00081"/>
    </source>
</evidence>
<dbReference type="GO" id="GO:0045892">
    <property type="term" value="P:negative regulation of DNA-templated transcription"/>
    <property type="evidence" value="ECO:0007669"/>
    <property type="project" value="UniProtKB-UniRule"/>
</dbReference>
<comment type="caution">
    <text evidence="7">The sequence shown here is derived from an EMBL/GenBank/DDBJ whole genome shotgun (WGS) entry which is preliminary data.</text>
</comment>
<comment type="function">
    <text evidence="5">Negative regulator of class I heat shock genes (grpE-dnaK-dnaJ and groELS operons). Prevents heat-shock induction of these operons.</text>
</comment>
<reference evidence="7" key="2">
    <citation type="journal article" date="2021" name="PeerJ">
        <title>Extensive microbial diversity within the chicken gut microbiome revealed by metagenomics and culture.</title>
        <authorList>
            <person name="Gilroy R."/>
            <person name="Ravi A."/>
            <person name="Getino M."/>
            <person name="Pursley I."/>
            <person name="Horton D.L."/>
            <person name="Alikhan N.F."/>
            <person name="Baker D."/>
            <person name="Gharbi K."/>
            <person name="Hall N."/>
            <person name="Watson M."/>
            <person name="Adriaenssens E.M."/>
            <person name="Foster-Nyarko E."/>
            <person name="Jarju S."/>
            <person name="Secka A."/>
            <person name="Antonio M."/>
            <person name="Oren A."/>
            <person name="Chaudhuri R.R."/>
            <person name="La Ragione R."/>
            <person name="Hildebrand F."/>
            <person name="Pallen M.J."/>
        </authorList>
    </citation>
    <scope>NUCLEOTIDE SEQUENCE</scope>
    <source>
        <strain evidence="7">ChiHjej12B11-7776</strain>
    </source>
</reference>
<keyword evidence="3 5" id="KW-0346">Stress response</keyword>
<dbReference type="NCBIfam" id="TIGR00331">
    <property type="entry name" value="hrcA"/>
    <property type="match status" value="1"/>
</dbReference>
<protein>
    <recommendedName>
        <fullName evidence="5">Heat-inducible transcription repressor HrcA</fullName>
    </recommendedName>
</protein>
<evidence type="ECO:0000256" key="3">
    <source>
        <dbReference type="ARBA" id="ARBA00023016"/>
    </source>
</evidence>
<dbReference type="Gene3D" id="3.30.450.40">
    <property type="match status" value="1"/>
</dbReference>
<sequence>MLSDRKKTILRAVVEGYIDKAAPISSNAVKQSFAEACSSATIRNELSALESMGYLIQPHVSSGRIPSEKAFRFYVDELRELPNLSAEDLGVIRRYLDRRFADKEDLLSAVMQTISELTDYTSVVVKSDMSDSIVAIRLVDLRNGQALAVVVTDSRVMKDGILDVPAEFDGKVLEAAERWLNELFVGKHVSEFINFDYPYALSNEQFRKYDAFFKRITDVLKRAALENGMSVKTFGENKIFRHTEYADTQNAEKFLQRMQCRQEIAQLFTDDGGQNGSVTIKIGGADNAPDGCSVVTTRVSLGSNVSGSIGIIGPVRMNYKKVLRVLDVVSGIINNLMGE</sequence>
<dbReference type="Gene3D" id="3.30.390.60">
    <property type="entry name" value="Heat-inducible transcription repressor hrca homolog, domain 3"/>
    <property type="match status" value="1"/>
</dbReference>
<dbReference type="HAMAP" id="MF_00081">
    <property type="entry name" value="HrcA"/>
    <property type="match status" value="1"/>
</dbReference>
<dbReference type="Proteomes" id="UP000886852">
    <property type="component" value="Unassembled WGS sequence"/>
</dbReference>
<evidence type="ECO:0000256" key="4">
    <source>
        <dbReference type="ARBA" id="ARBA00023163"/>
    </source>
</evidence>
<dbReference type="InterPro" id="IPR029016">
    <property type="entry name" value="GAF-like_dom_sf"/>
</dbReference>
<dbReference type="EMBL" id="DVOC01000037">
    <property type="protein sequence ID" value="HIU90795.1"/>
    <property type="molecule type" value="Genomic_DNA"/>
</dbReference>
<dbReference type="GO" id="GO:0003677">
    <property type="term" value="F:DNA binding"/>
    <property type="evidence" value="ECO:0007669"/>
    <property type="project" value="InterPro"/>
</dbReference>
<dbReference type="AlphaFoldDB" id="A0A9D1MWR0"/>
<dbReference type="Pfam" id="PF01628">
    <property type="entry name" value="HrcA"/>
    <property type="match status" value="1"/>
</dbReference>
<dbReference type="Gene3D" id="1.10.10.10">
    <property type="entry name" value="Winged helix-like DNA-binding domain superfamily/Winged helix DNA-binding domain"/>
    <property type="match status" value="1"/>
</dbReference>
<dbReference type="InterPro" id="IPR036388">
    <property type="entry name" value="WH-like_DNA-bd_sf"/>
</dbReference>
<evidence type="ECO:0000313" key="8">
    <source>
        <dbReference type="Proteomes" id="UP000886852"/>
    </source>
</evidence>
<dbReference type="SUPFAM" id="SSF46785">
    <property type="entry name" value="Winged helix' DNA-binding domain"/>
    <property type="match status" value="1"/>
</dbReference>
<feature type="domain" description="Heat-inducible transcription repressor HrcA C-terminal" evidence="6">
    <location>
        <begin position="104"/>
        <end position="322"/>
    </location>
</feature>
<keyword evidence="4 5" id="KW-0804">Transcription</keyword>
<accession>A0A9D1MWR0</accession>
<dbReference type="PANTHER" id="PTHR34824">
    <property type="entry name" value="HEAT-INDUCIBLE TRANSCRIPTION REPRESSOR HRCA"/>
    <property type="match status" value="1"/>
</dbReference>
<dbReference type="InterPro" id="IPR023120">
    <property type="entry name" value="WHTH_transcript_rep_HrcA_IDD"/>
</dbReference>
<keyword evidence="1 5" id="KW-0678">Repressor</keyword>
<name>A0A9D1MWR0_9BACT</name>
<organism evidence="7 8">
    <name type="scientific">Candidatus Fimimonas merdipullorum</name>
    <dbReference type="NCBI Taxonomy" id="2840822"/>
    <lineage>
        <taxon>Bacteria</taxon>
        <taxon>Pseudomonadati</taxon>
        <taxon>Myxococcota</taxon>
        <taxon>Myxococcia</taxon>
        <taxon>Myxococcales</taxon>
        <taxon>Cystobacterineae</taxon>
        <taxon>Myxococcaceae</taxon>
        <taxon>Myxococcaceae incertae sedis</taxon>
        <taxon>Candidatus Fimimonas</taxon>
    </lineage>
</organism>
<evidence type="ECO:0000256" key="2">
    <source>
        <dbReference type="ARBA" id="ARBA00023015"/>
    </source>
</evidence>
<evidence type="ECO:0000313" key="7">
    <source>
        <dbReference type="EMBL" id="HIU90795.1"/>
    </source>
</evidence>
<proteinExistence type="inferred from homology"/>
<keyword evidence="2 5" id="KW-0805">Transcription regulation</keyword>
<gene>
    <name evidence="5 7" type="primary">hrcA</name>
    <name evidence="7" type="ORF">IAC72_02090</name>
</gene>
<dbReference type="SUPFAM" id="SSF55781">
    <property type="entry name" value="GAF domain-like"/>
    <property type="match status" value="1"/>
</dbReference>
<dbReference type="InterPro" id="IPR002571">
    <property type="entry name" value="HrcA"/>
</dbReference>
<dbReference type="InterPro" id="IPR021153">
    <property type="entry name" value="HrcA_C"/>
</dbReference>